<evidence type="ECO:0000256" key="10">
    <source>
        <dbReference type="HAMAP-Rule" id="MF_00134"/>
    </source>
</evidence>
<dbReference type="PROSITE" id="PS00614">
    <property type="entry name" value="IGPS"/>
    <property type="match status" value="1"/>
</dbReference>
<evidence type="ECO:0000313" key="13">
    <source>
        <dbReference type="Proteomes" id="UP000253941"/>
    </source>
</evidence>
<accession>A0A369T9Z7</accession>
<dbReference type="GO" id="GO:0004425">
    <property type="term" value="F:indole-3-glycerol-phosphate synthase activity"/>
    <property type="evidence" value="ECO:0007669"/>
    <property type="project" value="UniProtKB-UniRule"/>
</dbReference>
<dbReference type="InterPro" id="IPR013785">
    <property type="entry name" value="Aldolase_TIM"/>
</dbReference>
<keyword evidence="7 10" id="KW-0822">Tryptophan biosynthesis</keyword>
<evidence type="ECO:0000256" key="3">
    <source>
        <dbReference type="ARBA" id="ARBA00012362"/>
    </source>
</evidence>
<dbReference type="InterPro" id="IPR001468">
    <property type="entry name" value="Indole-3-GlycerolPSynthase_CS"/>
</dbReference>
<dbReference type="FunFam" id="3.20.20.70:FF:000024">
    <property type="entry name" value="Indole-3-glycerol phosphate synthase"/>
    <property type="match status" value="1"/>
</dbReference>
<dbReference type="SUPFAM" id="SSF51366">
    <property type="entry name" value="Ribulose-phoshate binding barrel"/>
    <property type="match status" value="1"/>
</dbReference>
<evidence type="ECO:0000256" key="4">
    <source>
        <dbReference type="ARBA" id="ARBA00018080"/>
    </source>
</evidence>
<evidence type="ECO:0000256" key="1">
    <source>
        <dbReference type="ARBA" id="ARBA00001633"/>
    </source>
</evidence>
<comment type="similarity">
    <text evidence="10">Belongs to the TrpC family.</text>
</comment>
<dbReference type="PANTHER" id="PTHR22854:SF2">
    <property type="entry name" value="INDOLE-3-GLYCEROL-PHOSPHATE SYNTHASE"/>
    <property type="match status" value="1"/>
</dbReference>
<evidence type="ECO:0000256" key="2">
    <source>
        <dbReference type="ARBA" id="ARBA00004696"/>
    </source>
</evidence>
<dbReference type="EMBL" id="QPMH01000007">
    <property type="protein sequence ID" value="RDD62120.1"/>
    <property type="molecule type" value="Genomic_DNA"/>
</dbReference>
<comment type="caution">
    <text evidence="12">The sequence shown here is derived from an EMBL/GenBank/DDBJ whole genome shotgun (WGS) entry which is preliminary data.</text>
</comment>
<dbReference type="CDD" id="cd00331">
    <property type="entry name" value="IGPS"/>
    <property type="match status" value="1"/>
</dbReference>
<dbReference type="Pfam" id="PF00218">
    <property type="entry name" value="IGPS"/>
    <property type="match status" value="1"/>
</dbReference>
<sequence>MSDVLRKICDDKREHVARRKAAETLGSLERRARAMDTPRGFARELARRAREDEVALICEIKKASPSKGLIRDDFDPPALARAYRDGGAACLSVLTDEPYFQGRDEYLMAARKAVELPALRKDFMLDPYQIVESRALGADCVLLILAALEDGQAAELAATAYEWDMDVLLEVHEGAELERALRIEGNLIGINNRNLKTLNVNLDTTRELAARVPDDRMLVCESGLYTRDDILEMRGHGARAFLIGESLMRQPDVTAATAKLLGLPPMHRRSA</sequence>
<evidence type="ECO:0000256" key="7">
    <source>
        <dbReference type="ARBA" id="ARBA00022822"/>
    </source>
</evidence>
<evidence type="ECO:0000259" key="11">
    <source>
        <dbReference type="Pfam" id="PF00218"/>
    </source>
</evidence>
<evidence type="ECO:0000256" key="5">
    <source>
        <dbReference type="ARBA" id="ARBA00022605"/>
    </source>
</evidence>
<feature type="domain" description="Indole-3-glycerol phosphate synthase" evidence="11">
    <location>
        <begin position="5"/>
        <end position="260"/>
    </location>
</feature>
<dbReference type="Gene3D" id="3.20.20.70">
    <property type="entry name" value="Aldolase class I"/>
    <property type="match status" value="1"/>
</dbReference>
<protein>
    <recommendedName>
        <fullName evidence="4 10">Indole-3-glycerol phosphate synthase</fullName>
        <shortName evidence="10">IGPS</shortName>
        <ecNumber evidence="3 10">4.1.1.48</ecNumber>
    </recommendedName>
</protein>
<keyword evidence="8 10" id="KW-0057">Aromatic amino acid biosynthesis</keyword>
<dbReference type="InterPro" id="IPR011060">
    <property type="entry name" value="RibuloseP-bd_barrel"/>
</dbReference>
<name>A0A369T9Z7_9PROT</name>
<dbReference type="NCBIfam" id="NF001370">
    <property type="entry name" value="PRK00278.1-2"/>
    <property type="match status" value="1"/>
</dbReference>
<organism evidence="12 13">
    <name type="scientific">Ferruginivarius sediminum</name>
    <dbReference type="NCBI Taxonomy" id="2661937"/>
    <lineage>
        <taxon>Bacteria</taxon>
        <taxon>Pseudomonadati</taxon>
        <taxon>Pseudomonadota</taxon>
        <taxon>Alphaproteobacteria</taxon>
        <taxon>Rhodospirillales</taxon>
        <taxon>Rhodospirillaceae</taxon>
        <taxon>Ferruginivarius</taxon>
    </lineage>
</organism>
<dbReference type="PANTHER" id="PTHR22854">
    <property type="entry name" value="TRYPTOPHAN BIOSYNTHESIS PROTEIN"/>
    <property type="match status" value="1"/>
</dbReference>
<comment type="pathway">
    <text evidence="2 10">Amino-acid biosynthesis; L-tryptophan biosynthesis; L-tryptophan from chorismate: step 4/5.</text>
</comment>
<dbReference type="EC" id="4.1.1.48" evidence="3 10"/>
<dbReference type="InterPro" id="IPR013798">
    <property type="entry name" value="Indole-3-glycerol_P_synth_dom"/>
</dbReference>
<keyword evidence="6 10" id="KW-0210">Decarboxylase</keyword>
<dbReference type="NCBIfam" id="NF001377">
    <property type="entry name" value="PRK00278.2-4"/>
    <property type="match status" value="1"/>
</dbReference>
<dbReference type="GO" id="GO:0004640">
    <property type="term" value="F:phosphoribosylanthranilate isomerase activity"/>
    <property type="evidence" value="ECO:0007669"/>
    <property type="project" value="TreeGrafter"/>
</dbReference>
<proteinExistence type="inferred from homology"/>
<gene>
    <name evidence="10" type="primary">trpC</name>
    <name evidence="12" type="ORF">DRB17_09820</name>
</gene>
<keyword evidence="9 10" id="KW-0456">Lyase</keyword>
<dbReference type="HAMAP" id="MF_00134_B">
    <property type="entry name" value="IGPS_B"/>
    <property type="match status" value="1"/>
</dbReference>
<dbReference type="UniPathway" id="UPA00035">
    <property type="reaction ID" value="UER00043"/>
</dbReference>
<evidence type="ECO:0000256" key="8">
    <source>
        <dbReference type="ARBA" id="ARBA00023141"/>
    </source>
</evidence>
<evidence type="ECO:0000313" key="12">
    <source>
        <dbReference type="EMBL" id="RDD62120.1"/>
    </source>
</evidence>
<keyword evidence="5 10" id="KW-0028">Amino-acid biosynthesis</keyword>
<dbReference type="RefSeq" id="WP_114582018.1">
    <property type="nucleotide sequence ID" value="NZ_QPMH01000007.1"/>
</dbReference>
<comment type="catalytic activity">
    <reaction evidence="1 10">
        <text>1-(2-carboxyphenylamino)-1-deoxy-D-ribulose 5-phosphate + H(+) = (1S,2R)-1-C-(indol-3-yl)glycerol 3-phosphate + CO2 + H2O</text>
        <dbReference type="Rhea" id="RHEA:23476"/>
        <dbReference type="ChEBI" id="CHEBI:15377"/>
        <dbReference type="ChEBI" id="CHEBI:15378"/>
        <dbReference type="ChEBI" id="CHEBI:16526"/>
        <dbReference type="ChEBI" id="CHEBI:58613"/>
        <dbReference type="ChEBI" id="CHEBI:58866"/>
        <dbReference type="EC" id="4.1.1.48"/>
    </reaction>
</comment>
<dbReference type="NCBIfam" id="NF001373">
    <property type="entry name" value="PRK00278.1-6"/>
    <property type="match status" value="1"/>
</dbReference>
<dbReference type="AlphaFoldDB" id="A0A369T9Z7"/>
<dbReference type="Proteomes" id="UP000253941">
    <property type="component" value="Unassembled WGS sequence"/>
</dbReference>
<evidence type="ECO:0000256" key="9">
    <source>
        <dbReference type="ARBA" id="ARBA00023239"/>
    </source>
</evidence>
<dbReference type="GO" id="GO:0000162">
    <property type="term" value="P:L-tryptophan biosynthetic process"/>
    <property type="evidence" value="ECO:0007669"/>
    <property type="project" value="UniProtKB-UniRule"/>
</dbReference>
<reference evidence="12 13" key="1">
    <citation type="submission" date="2018-07" db="EMBL/GenBank/DDBJ databases">
        <title>Venubactetium sediminum gen. nov., sp. nov., isolated from a marine solar saltern.</title>
        <authorList>
            <person name="Wang S."/>
        </authorList>
    </citation>
    <scope>NUCLEOTIDE SEQUENCE [LARGE SCALE GENOMIC DNA]</scope>
    <source>
        <strain evidence="12 13">WD2A32</strain>
    </source>
</reference>
<dbReference type="InterPro" id="IPR045186">
    <property type="entry name" value="Indole-3-glycerol_P_synth"/>
</dbReference>
<evidence type="ECO:0000256" key="6">
    <source>
        <dbReference type="ARBA" id="ARBA00022793"/>
    </source>
</evidence>
<keyword evidence="13" id="KW-1185">Reference proteome</keyword>